<dbReference type="Pfam" id="PF01965">
    <property type="entry name" value="DJ-1_PfpI"/>
    <property type="match status" value="1"/>
</dbReference>
<dbReference type="PANTHER" id="PTHR43130:SF3">
    <property type="entry name" value="HTH-TYPE TRANSCRIPTIONAL REGULATOR RV1931C"/>
    <property type="match status" value="1"/>
</dbReference>
<keyword evidence="6" id="KW-1185">Reference proteome</keyword>
<organism evidence="5 6">
    <name type="scientific">Paracoccus amoyensis</name>
    <dbReference type="NCBI Taxonomy" id="2760093"/>
    <lineage>
        <taxon>Bacteria</taxon>
        <taxon>Pseudomonadati</taxon>
        <taxon>Pseudomonadota</taxon>
        <taxon>Alphaproteobacteria</taxon>
        <taxon>Rhodobacterales</taxon>
        <taxon>Paracoccaceae</taxon>
        <taxon>Paracoccus</taxon>
    </lineage>
</organism>
<name>A0A926JBY4_9RHOB</name>
<keyword evidence="3" id="KW-0804">Transcription</keyword>
<evidence type="ECO:0000256" key="2">
    <source>
        <dbReference type="ARBA" id="ARBA00023125"/>
    </source>
</evidence>
<feature type="domain" description="HTH araC/xylS-type" evidence="4">
    <location>
        <begin position="221"/>
        <end position="319"/>
    </location>
</feature>
<dbReference type="Pfam" id="PF12833">
    <property type="entry name" value="HTH_18"/>
    <property type="match status" value="1"/>
</dbReference>
<evidence type="ECO:0000313" key="6">
    <source>
        <dbReference type="Proteomes" id="UP000608594"/>
    </source>
</evidence>
<dbReference type="Gene3D" id="1.10.10.60">
    <property type="entry name" value="Homeodomain-like"/>
    <property type="match status" value="1"/>
</dbReference>
<dbReference type="SUPFAM" id="SSF52317">
    <property type="entry name" value="Class I glutamine amidotransferase-like"/>
    <property type="match status" value="1"/>
</dbReference>
<keyword evidence="2" id="KW-0238">DNA-binding</keyword>
<dbReference type="GO" id="GO:0043565">
    <property type="term" value="F:sequence-specific DNA binding"/>
    <property type="evidence" value="ECO:0007669"/>
    <property type="project" value="InterPro"/>
</dbReference>
<dbReference type="InterPro" id="IPR018062">
    <property type="entry name" value="HTH_AraC-typ_CS"/>
</dbReference>
<evidence type="ECO:0000256" key="3">
    <source>
        <dbReference type="ARBA" id="ARBA00023163"/>
    </source>
</evidence>
<dbReference type="SMART" id="SM00342">
    <property type="entry name" value="HTH_ARAC"/>
    <property type="match status" value="1"/>
</dbReference>
<dbReference type="GO" id="GO:0003700">
    <property type="term" value="F:DNA-binding transcription factor activity"/>
    <property type="evidence" value="ECO:0007669"/>
    <property type="project" value="InterPro"/>
</dbReference>
<dbReference type="SUPFAM" id="SSF46689">
    <property type="entry name" value="Homeodomain-like"/>
    <property type="match status" value="2"/>
</dbReference>
<protein>
    <submittedName>
        <fullName evidence="5">GlxA family transcriptional regulator</fullName>
    </submittedName>
</protein>
<proteinExistence type="predicted"/>
<accession>A0A926JBY4</accession>
<evidence type="ECO:0000256" key="1">
    <source>
        <dbReference type="ARBA" id="ARBA00023015"/>
    </source>
</evidence>
<dbReference type="EMBL" id="JACOQL010000001">
    <property type="protein sequence ID" value="MBC9245784.1"/>
    <property type="molecule type" value="Genomic_DNA"/>
</dbReference>
<dbReference type="CDD" id="cd03136">
    <property type="entry name" value="GATase1_AraC_ArgR_like"/>
    <property type="match status" value="1"/>
</dbReference>
<dbReference type="AlphaFoldDB" id="A0A926JBY4"/>
<comment type="caution">
    <text evidence="5">The sequence shown here is derived from an EMBL/GenBank/DDBJ whole genome shotgun (WGS) entry which is preliminary data.</text>
</comment>
<dbReference type="PANTHER" id="PTHR43130">
    <property type="entry name" value="ARAC-FAMILY TRANSCRIPTIONAL REGULATOR"/>
    <property type="match status" value="1"/>
</dbReference>
<dbReference type="PROSITE" id="PS01124">
    <property type="entry name" value="HTH_ARAC_FAMILY_2"/>
    <property type="match status" value="1"/>
</dbReference>
<dbReference type="PROSITE" id="PS00041">
    <property type="entry name" value="HTH_ARAC_FAMILY_1"/>
    <property type="match status" value="1"/>
</dbReference>
<reference evidence="5" key="1">
    <citation type="submission" date="2020-08" db="EMBL/GenBank/DDBJ databases">
        <title>Paracoccus amoyensis sp. nov., isolated from the surface seawater at coast of Xiamen, Fujian.</title>
        <authorList>
            <person name="Lyu L."/>
        </authorList>
    </citation>
    <scope>NUCLEOTIDE SEQUENCE</scope>
    <source>
        <strain evidence="5">11-3</strain>
    </source>
</reference>
<dbReference type="InterPro" id="IPR029062">
    <property type="entry name" value="Class_I_gatase-like"/>
</dbReference>
<dbReference type="InterPro" id="IPR002818">
    <property type="entry name" value="DJ-1/PfpI"/>
</dbReference>
<dbReference type="InterPro" id="IPR018060">
    <property type="entry name" value="HTH_AraC"/>
</dbReference>
<dbReference type="Gene3D" id="3.40.50.880">
    <property type="match status" value="1"/>
</dbReference>
<sequence>MIFERTDETLTATILVLPEASLMSLAATLDPMRAANRISGGMPYRWKVVSIDGASVPTSCGLSIQVDCPFSPRERVDMLIVVAAFGVFRHATQTVLSAVRQGAQHARMIGGVEAGSWVLAMTGLLDDRRATTHWEDLEDFATRFPLVKVIPDRWVVDDHIFTTGGAAPALDFMLAMIRARQGFGEALNVASLYVYEEVHLPSDAQPLVSMGRIGKLERRVANAIRVMEEHLEAPLPVSVIASRSGCSARTLENLFRDSVQISPGAYYLSLRLQAARRLIADTDLSMAETAVRTGFSSIASLSRAFRRQFGHPPSAARHRSKT</sequence>
<dbReference type="RefSeq" id="WP_187792179.1">
    <property type="nucleotide sequence ID" value="NZ_JACOQL010000001.1"/>
</dbReference>
<keyword evidence="1" id="KW-0805">Transcription regulation</keyword>
<evidence type="ECO:0000313" key="5">
    <source>
        <dbReference type="EMBL" id="MBC9245784.1"/>
    </source>
</evidence>
<evidence type="ECO:0000259" key="4">
    <source>
        <dbReference type="PROSITE" id="PS01124"/>
    </source>
</evidence>
<dbReference type="InterPro" id="IPR052158">
    <property type="entry name" value="INH-QAR"/>
</dbReference>
<dbReference type="Proteomes" id="UP000608594">
    <property type="component" value="Unassembled WGS sequence"/>
</dbReference>
<gene>
    <name evidence="5" type="ORF">H4P12_03440</name>
</gene>
<dbReference type="InterPro" id="IPR009057">
    <property type="entry name" value="Homeodomain-like_sf"/>
</dbReference>